<evidence type="ECO:0000259" key="4">
    <source>
        <dbReference type="PROSITE" id="PS50975"/>
    </source>
</evidence>
<keyword evidence="3" id="KW-0547">Nucleotide-binding</keyword>
<dbReference type="InterPro" id="IPR016117">
    <property type="entry name" value="ArgJ-like_dom_sf"/>
</dbReference>
<dbReference type="EMBL" id="QEWP01000009">
    <property type="protein sequence ID" value="PWD99100.1"/>
    <property type="molecule type" value="Genomic_DNA"/>
</dbReference>
<dbReference type="OrthoDB" id="9770388at2"/>
<dbReference type="GO" id="GO:0046872">
    <property type="term" value="F:metal ion binding"/>
    <property type="evidence" value="ECO:0007669"/>
    <property type="project" value="InterPro"/>
</dbReference>
<dbReference type="CDD" id="cd02253">
    <property type="entry name" value="DmpA"/>
    <property type="match status" value="1"/>
</dbReference>
<dbReference type="GO" id="GO:0005524">
    <property type="term" value="F:ATP binding"/>
    <property type="evidence" value="ECO:0007669"/>
    <property type="project" value="UniProtKB-UniRule"/>
</dbReference>
<evidence type="ECO:0000313" key="5">
    <source>
        <dbReference type="EMBL" id="PWD99100.1"/>
    </source>
</evidence>
<dbReference type="Proteomes" id="UP000244956">
    <property type="component" value="Unassembled WGS sequence"/>
</dbReference>
<dbReference type="PROSITE" id="PS50975">
    <property type="entry name" value="ATP_GRASP"/>
    <property type="match status" value="1"/>
</dbReference>
<dbReference type="Gene3D" id="3.30.470.20">
    <property type="entry name" value="ATP-grasp fold, B domain"/>
    <property type="match status" value="1"/>
</dbReference>
<dbReference type="InterPro" id="IPR011761">
    <property type="entry name" value="ATP-grasp"/>
</dbReference>
<evidence type="ECO:0000313" key="6">
    <source>
        <dbReference type="Proteomes" id="UP000244956"/>
    </source>
</evidence>
<proteinExistence type="inferred from homology"/>
<evidence type="ECO:0000256" key="2">
    <source>
        <dbReference type="ARBA" id="ARBA00022598"/>
    </source>
</evidence>
<evidence type="ECO:0000256" key="1">
    <source>
        <dbReference type="ARBA" id="ARBA00007068"/>
    </source>
</evidence>
<dbReference type="GO" id="GO:0008716">
    <property type="term" value="F:D-alanine-D-alanine ligase activity"/>
    <property type="evidence" value="ECO:0007669"/>
    <property type="project" value="InterPro"/>
</dbReference>
<dbReference type="Pfam" id="PF03576">
    <property type="entry name" value="Peptidase_S58"/>
    <property type="match status" value="1"/>
</dbReference>
<dbReference type="RefSeq" id="WP_109264839.1">
    <property type="nucleotide sequence ID" value="NZ_QEWP01000009.1"/>
</dbReference>
<sequence length="713" mass="77709">MRITIAFNLRYNEEEQSAELIAKEDIERIFHAISSLQHTVKLVEVSGKPNDVVERLLESEPDLIFNLAEGTIGSSREAFYPGLYEQMGIPFTGGNASLLHLNLDKHLTKTVLGSRGIRVPLGSLVTPKDHIIPGNLHYPLMIKPNSEGSSIGISQKSVVEDSRTAQKRINELLREYPAGLVVEEFIQGRELSVPFIESYPGKILDIVEHTFDLEKTGGKFNIYDYSLKQGVNEDAVHVKCPAEISAREERAVLEMARKVFDFMTCPDLGRVDIRLDKSGKPYFIELNPLPSLHPNASLMVAARKRGLEFRDVIRLIIRSAARRYGLAIRPVRKSLKGDYEIGVQRPTARELGVSVGHLSPGLQNAITDVKGVRVGHFSWIEDNVKIPGHTEVTSIRTGVTAVLPAGHTYINRLVAGGFILNGVGEMAGLTQVLETGWLETPVLLTNSHAVGRVYSGVINHMIRKYPKLGTVTDVVLPVVGEADDSFLNDVRVGYCSGQDTVKAIERATDKGVLQGSVGAGTGMTSFDFAGGIGTSSRIIDMPEGGGFTVGVLVLSNFGKMRNLTVDGAVVGRELDKEFDYLSRREASEGSVIVVVGTDVPLISSQLNRLSRRAALGLGRTGSFAASTSGEIIVAFSTGNRKPRSTSSTNKFITLKCISDAHINIVYEAVVEATEEAVLNAMFCSGGMNGRMQRWCPPIPHDRVVEILKGGRKI</sequence>
<dbReference type="SUPFAM" id="SSF56266">
    <property type="entry name" value="DmpA/ArgJ-like"/>
    <property type="match status" value="1"/>
</dbReference>
<dbReference type="PANTHER" id="PTHR36512:SF3">
    <property type="entry name" value="BLR5678 PROTEIN"/>
    <property type="match status" value="1"/>
</dbReference>
<comment type="caution">
    <text evidence="5">The sequence shown here is derived from an EMBL/GenBank/DDBJ whole genome shotgun (WGS) entry which is preliminary data.</text>
</comment>
<evidence type="ECO:0000256" key="3">
    <source>
        <dbReference type="PROSITE-ProRule" id="PRU00409"/>
    </source>
</evidence>
<dbReference type="GO" id="GO:0004177">
    <property type="term" value="F:aminopeptidase activity"/>
    <property type="evidence" value="ECO:0007669"/>
    <property type="project" value="TreeGrafter"/>
</dbReference>
<dbReference type="Gene3D" id="3.30.1490.20">
    <property type="entry name" value="ATP-grasp fold, A domain"/>
    <property type="match status" value="1"/>
</dbReference>
<keyword evidence="2" id="KW-0436">Ligase</keyword>
<feature type="domain" description="ATP-grasp" evidence="4">
    <location>
        <begin position="109"/>
        <end position="318"/>
    </location>
</feature>
<reference evidence="5 6" key="1">
    <citation type="submission" date="2018-05" db="EMBL/GenBank/DDBJ databases">
        <title>Marinilabilia rubrum sp. nov., isolated from saltern sediment.</title>
        <authorList>
            <person name="Zhang R."/>
        </authorList>
    </citation>
    <scope>NUCLEOTIDE SEQUENCE [LARGE SCALE GENOMIC DNA]</scope>
    <source>
        <strain evidence="5 6">WTE16</strain>
    </source>
</reference>
<dbReference type="AlphaFoldDB" id="A0A2U2B7Q6"/>
<accession>A0A2U2B7Q6</accession>
<dbReference type="InterPro" id="IPR013815">
    <property type="entry name" value="ATP_grasp_subdomain_1"/>
</dbReference>
<organism evidence="5 6">
    <name type="scientific">Marinilabilia rubra</name>
    <dbReference type="NCBI Taxonomy" id="2162893"/>
    <lineage>
        <taxon>Bacteria</taxon>
        <taxon>Pseudomonadati</taxon>
        <taxon>Bacteroidota</taxon>
        <taxon>Bacteroidia</taxon>
        <taxon>Marinilabiliales</taxon>
        <taxon>Marinilabiliaceae</taxon>
        <taxon>Marinilabilia</taxon>
    </lineage>
</organism>
<dbReference type="PANTHER" id="PTHR36512">
    <property type="entry name" value="D-AMINOPEPTIDASE"/>
    <property type="match status" value="1"/>
</dbReference>
<dbReference type="Pfam" id="PF07478">
    <property type="entry name" value="Dala_Dala_lig_C"/>
    <property type="match status" value="1"/>
</dbReference>
<name>A0A2U2B7Q6_9BACT</name>
<keyword evidence="3" id="KW-0067">ATP-binding</keyword>
<keyword evidence="6" id="KW-1185">Reference proteome</keyword>
<gene>
    <name evidence="5" type="ORF">DDZ16_12665</name>
</gene>
<dbReference type="SUPFAM" id="SSF56059">
    <property type="entry name" value="Glutathione synthetase ATP-binding domain-like"/>
    <property type="match status" value="1"/>
</dbReference>
<dbReference type="Gene3D" id="3.60.70.12">
    <property type="entry name" value="L-amino peptidase D-ALA esterase/amidase"/>
    <property type="match status" value="1"/>
</dbReference>
<dbReference type="InterPro" id="IPR005321">
    <property type="entry name" value="Peptidase_S58_DmpA"/>
</dbReference>
<protein>
    <recommendedName>
        <fullName evidence="4">ATP-grasp domain-containing protein</fullName>
    </recommendedName>
</protein>
<comment type="similarity">
    <text evidence="1">Belongs to the peptidase S58 family.</text>
</comment>
<dbReference type="InterPro" id="IPR011095">
    <property type="entry name" value="Dala_Dala_lig_C"/>
</dbReference>